<evidence type="ECO:0000313" key="9">
    <source>
        <dbReference type="Proteomes" id="UP001527925"/>
    </source>
</evidence>
<feature type="transmembrane region" description="Helical" evidence="6">
    <location>
        <begin position="127"/>
        <end position="149"/>
    </location>
</feature>
<evidence type="ECO:0000256" key="4">
    <source>
        <dbReference type="ARBA" id="ARBA00023136"/>
    </source>
</evidence>
<keyword evidence="9" id="KW-1185">Reference proteome</keyword>
<gene>
    <name evidence="8" type="ORF">HK105_208289</name>
</gene>
<evidence type="ECO:0000256" key="3">
    <source>
        <dbReference type="ARBA" id="ARBA00022989"/>
    </source>
</evidence>
<feature type="transmembrane region" description="Helical" evidence="6">
    <location>
        <begin position="362"/>
        <end position="382"/>
    </location>
</feature>
<keyword evidence="2 6" id="KW-0812">Transmembrane</keyword>
<feature type="transmembrane region" description="Helical" evidence="6">
    <location>
        <begin position="305"/>
        <end position="329"/>
    </location>
</feature>
<feature type="compositionally biased region" description="Polar residues" evidence="5">
    <location>
        <begin position="22"/>
        <end position="32"/>
    </location>
</feature>
<name>A0ABR4MY76_9FUNG</name>
<proteinExistence type="predicted"/>
<feature type="region of interest" description="Disordered" evidence="5">
    <location>
        <begin position="1"/>
        <end position="59"/>
    </location>
</feature>
<feature type="transmembrane region" description="Helical" evidence="6">
    <location>
        <begin position="215"/>
        <end position="234"/>
    </location>
</feature>
<sequence>MAARGTDSPLRGPVVAGFGASAPSTRSTTPVNGGSPRGSSVAIAVDDDGHPPKAGRGGGLGSVPAVGSINLASAASASSSSYTPMVVPPPTLTSPTNVRNGFFMALNIVSSVGIVLSNKWVFDAERFRFGTLLTVIHFATTFAGLEACARFGLFERKRIPIAEVAGLCATFSAFVVLTNLSLQYNSVGFYQMAKVLTTPFIVAVQTVFYKMSFSIRIKAALAVTCIGVAISSANDVSINFVGTVLALAGVAAAGMYQIWVGTRQKELNVDSFQLLYYQAPISAVMLLVCVPFFDDMSALRQWDVTVSGLMSIATSATLAFFVNLSTFLIIGKTSPITYNVVGHFKLCIVIVLGFVIFPTPIVWKNVLGILIALAGVFWYSYIKLSR</sequence>
<feature type="transmembrane region" description="Helical" evidence="6">
    <location>
        <begin position="161"/>
        <end position="182"/>
    </location>
</feature>
<evidence type="ECO:0000256" key="1">
    <source>
        <dbReference type="ARBA" id="ARBA00004141"/>
    </source>
</evidence>
<comment type="subcellular location">
    <subcellularLocation>
        <location evidence="1">Membrane</location>
        <topology evidence="1">Multi-pass membrane protein</topology>
    </subcellularLocation>
</comment>
<keyword evidence="3 6" id="KW-1133">Transmembrane helix</keyword>
<evidence type="ECO:0000256" key="5">
    <source>
        <dbReference type="SAM" id="MobiDB-lite"/>
    </source>
</evidence>
<organism evidence="8 9">
    <name type="scientific">Polyrhizophydium stewartii</name>
    <dbReference type="NCBI Taxonomy" id="2732419"/>
    <lineage>
        <taxon>Eukaryota</taxon>
        <taxon>Fungi</taxon>
        <taxon>Fungi incertae sedis</taxon>
        <taxon>Chytridiomycota</taxon>
        <taxon>Chytridiomycota incertae sedis</taxon>
        <taxon>Chytridiomycetes</taxon>
        <taxon>Rhizophydiales</taxon>
        <taxon>Rhizophydiales incertae sedis</taxon>
        <taxon>Polyrhizophydium</taxon>
    </lineage>
</organism>
<feature type="domain" description="Sugar phosphate transporter" evidence="7">
    <location>
        <begin position="108"/>
        <end position="380"/>
    </location>
</feature>
<keyword evidence="4 6" id="KW-0472">Membrane</keyword>
<accession>A0ABR4MY76</accession>
<dbReference type="InterPro" id="IPR004853">
    <property type="entry name" value="Sugar_P_trans_dom"/>
</dbReference>
<feature type="transmembrane region" description="Helical" evidence="6">
    <location>
        <begin position="188"/>
        <end position="208"/>
    </location>
</feature>
<protein>
    <recommendedName>
        <fullName evidence="7">Sugar phosphate transporter domain-containing protein</fullName>
    </recommendedName>
</protein>
<reference evidence="8 9" key="1">
    <citation type="submission" date="2023-09" db="EMBL/GenBank/DDBJ databases">
        <title>Pangenome analysis of Batrachochytrium dendrobatidis and related Chytrids.</title>
        <authorList>
            <person name="Yacoub M.N."/>
            <person name="Stajich J.E."/>
            <person name="James T.Y."/>
        </authorList>
    </citation>
    <scope>NUCLEOTIDE SEQUENCE [LARGE SCALE GENOMIC DNA]</scope>
    <source>
        <strain evidence="8 9">JEL0888</strain>
    </source>
</reference>
<dbReference type="PANTHER" id="PTHR11132">
    <property type="entry name" value="SOLUTE CARRIER FAMILY 35"/>
    <property type="match status" value="1"/>
</dbReference>
<feature type="transmembrane region" description="Helical" evidence="6">
    <location>
        <begin position="240"/>
        <end position="262"/>
    </location>
</feature>
<evidence type="ECO:0000256" key="6">
    <source>
        <dbReference type="SAM" id="Phobius"/>
    </source>
</evidence>
<comment type="caution">
    <text evidence="8">The sequence shown here is derived from an EMBL/GenBank/DDBJ whole genome shotgun (WGS) entry which is preliminary data.</text>
</comment>
<dbReference type="EMBL" id="JADGIZ020000073">
    <property type="protein sequence ID" value="KAL2912221.1"/>
    <property type="molecule type" value="Genomic_DNA"/>
</dbReference>
<evidence type="ECO:0000256" key="2">
    <source>
        <dbReference type="ARBA" id="ARBA00022692"/>
    </source>
</evidence>
<feature type="transmembrane region" description="Helical" evidence="6">
    <location>
        <begin position="102"/>
        <end position="121"/>
    </location>
</feature>
<dbReference type="Pfam" id="PF03151">
    <property type="entry name" value="TPT"/>
    <property type="match status" value="1"/>
</dbReference>
<evidence type="ECO:0000259" key="7">
    <source>
        <dbReference type="Pfam" id="PF03151"/>
    </source>
</evidence>
<evidence type="ECO:0000313" key="8">
    <source>
        <dbReference type="EMBL" id="KAL2912221.1"/>
    </source>
</evidence>
<feature type="transmembrane region" description="Helical" evidence="6">
    <location>
        <begin position="336"/>
        <end position="356"/>
    </location>
</feature>
<feature type="transmembrane region" description="Helical" evidence="6">
    <location>
        <begin position="274"/>
        <end position="293"/>
    </location>
</feature>
<dbReference type="Proteomes" id="UP001527925">
    <property type="component" value="Unassembled WGS sequence"/>
</dbReference>
<dbReference type="InterPro" id="IPR050186">
    <property type="entry name" value="TPT_transporter"/>
</dbReference>